<keyword evidence="13" id="KW-1185">Reference proteome</keyword>
<dbReference type="AlphaFoldDB" id="A0AAW0TAQ7"/>
<dbReference type="EMBL" id="JARAKH010000035">
    <property type="protein sequence ID" value="KAK8384273.1"/>
    <property type="molecule type" value="Genomic_DNA"/>
</dbReference>
<dbReference type="Gene3D" id="3.40.190.10">
    <property type="entry name" value="Periplasmic binding protein-like II"/>
    <property type="match status" value="1"/>
</dbReference>
<evidence type="ECO:0000256" key="6">
    <source>
        <dbReference type="ARBA" id="ARBA00023136"/>
    </source>
</evidence>
<feature type="domain" description="Ionotropic glutamate receptor L-glutamate and glycine-binding" evidence="11">
    <location>
        <begin position="336"/>
        <end position="403"/>
    </location>
</feature>
<comment type="subcellular location">
    <subcellularLocation>
        <location evidence="1">Membrane</location>
        <topology evidence="1">Multi-pass membrane protein</topology>
    </subcellularLocation>
</comment>
<evidence type="ECO:0000313" key="13">
    <source>
        <dbReference type="Proteomes" id="UP001487740"/>
    </source>
</evidence>
<evidence type="ECO:0000256" key="7">
    <source>
        <dbReference type="ARBA" id="ARBA00023170"/>
    </source>
</evidence>
<proteinExistence type="predicted"/>
<organism evidence="12 13">
    <name type="scientific">Scylla paramamosain</name>
    <name type="common">Mud crab</name>
    <dbReference type="NCBI Taxonomy" id="85552"/>
    <lineage>
        <taxon>Eukaryota</taxon>
        <taxon>Metazoa</taxon>
        <taxon>Ecdysozoa</taxon>
        <taxon>Arthropoda</taxon>
        <taxon>Crustacea</taxon>
        <taxon>Multicrustacea</taxon>
        <taxon>Malacostraca</taxon>
        <taxon>Eumalacostraca</taxon>
        <taxon>Eucarida</taxon>
        <taxon>Decapoda</taxon>
        <taxon>Pleocyemata</taxon>
        <taxon>Brachyura</taxon>
        <taxon>Eubrachyura</taxon>
        <taxon>Portunoidea</taxon>
        <taxon>Portunidae</taxon>
        <taxon>Portuninae</taxon>
        <taxon>Scylla</taxon>
    </lineage>
</organism>
<sequence>MMMMVAGVDGEDGSYITFPTPSVSTHSVPHLMFRFLTELRRDYFSSCTLVLLHDSPHSPPNPSAGRSSHPGREMMALVDLILKQDTAASHLVFILNDSLPLALHQVDLSGITRCPVYVSVTWAVGGLLWVLREPLWDWDKYLASRKHVIFNFGPADLTAEALQGGELNTFTNLVAVQAVDTTSLSVTTNTPYHWPRLRALMTWRDERLATDTNVFRDKLSDLRGHQMRVVTFHFPPRIFMEEDEDRASPVMYGVDIELCGFAGSSSHKRRYSRTAKEEVGAASGQVGCGWDCLALLGSQLKVVMNLEEMRYFSFSSPLASRVLRSSGVLASSGWWALKVVRALTEALNFTVDFRRPSDGEMWGWEQDNGSWTGLMGDLQRRKADIGVADLYIMEHYFTIIDMSVGGG</sequence>
<accession>A0AAW0TAQ7</accession>
<keyword evidence="8" id="KW-0325">Glycoprotein</keyword>
<dbReference type="InterPro" id="IPR019594">
    <property type="entry name" value="Glu/Gly-bd"/>
</dbReference>
<keyword evidence="6" id="KW-0472">Membrane</keyword>
<gene>
    <name evidence="12" type="ORF">O3P69_009203</name>
</gene>
<keyword evidence="4" id="KW-1133">Transmembrane helix</keyword>
<dbReference type="Proteomes" id="UP001487740">
    <property type="component" value="Unassembled WGS sequence"/>
</dbReference>
<keyword evidence="10" id="KW-0407">Ion channel</keyword>
<keyword evidence="2" id="KW-0813">Transport</keyword>
<evidence type="ECO:0000256" key="2">
    <source>
        <dbReference type="ARBA" id="ARBA00022448"/>
    </source>
</evidence>
<keyword evidence="7" id="KW-0675">Receptor</keyword>
<evidence type="ECO:0000313" key="12">
    <source>
        <dbReference type="EMBL" id="KAK8384273.1"/>
    </source>
</evidence>
<evidence type="ECO:0000256" key="4">
    <source>
        <dbReference type="ARBA" id="ARBA00022989"/>
    </source>
</evidence>
<evidence type="ECO:0000256" key="9">
    <source>
        <dbReference type="ARBA" id="ARBA00023286"/>
    </source>
</evidence>
<name>A0AAW0TAQ7_SCYPA</name>
<evidence type="ECO:0000256" key="10">
    <source>
        <dbReference type="ARBA" id="ARBA00023303"/>
    </source>
</evidence>
<evidence type="ECO:0000256" key="8">
    <source>
        <dbReference type="ARBA" id="ARBA00023180"/>
    </source>
</evidence>
<evidence type="ECO:0000256" key="3">
    <source>
        <dbReference type="ARBA" id="ARBA00022692"/>
    </source>
</evidence>
<keyword evidence="3" id="KW-0812">Transmembrane</keyword>
<dbReference type="GO" id="GO:0016020">
    <property type="term" value="C:membrane"/>
    <property type="evidence" value="ECO:0007669"/>
    <property type="project" value="UniProtKB-SubCell"/>
</dbReference>
<reference evidence="12 13" key="1">
    <citation type="submission" date="2023-03" db="EMBL/GenBank/DDBJ databases">
        <title>High-quality genome of Scylla paramamosain provides insights in environmental adaptation.</title>
        <authorList>
            <person name="Zhang L."/>
        </authorList>
    </citation>
    <scope>NUCLEOTIDE SEQUENCE [LARGE SCALE GENOMIC DNA]</scope>
    <source>
        <strain evidence="12">LZ_2023a</strain>
        <tissue evidence="12">Muscle</tissue>
    </source>
</reference>
<dbReference type="Pfam" id="PF10613">
    <property type="entry name" value="Lig_chan-Glu_bd"/>
    <property type="match status" value="1"/>
</dbReference>
<dbReference type="SUPFAM" id="SSF53850">
    <property type="entry name" value="Periplasmic binding protein-like II"/>
    <property type="match status" value="1"/>
</dbReference>
<evidence type="ECO:0000256" key="5">
    <source>
        <dbReference type="ARBA" id="ARBA00023065"/>
    </source>
</evidence>
<evidence type="ECO:0000256" key="1">
    <source>
        <dbReference type="ARBA" id="ARBA00004141"/>
    </source>
</evidence>
<dbReference type="GO" id="GO:0015276">
    <property type="term" value="F:ligand-gated monoatomic ion channel activity"/>
    <property type="evidence" value="ECO:0007669"/>
    <property type="project" value="InterPro"/>
</dbReference>
<keyword evidence="9" id="KW-1071">Ligand-gated ion channel</keyword>
<protein>
    <recommendedName>
        <fullName evidence="11">Ionotropic glutamate receptor L-glutamate and glycine-binding domain-containing protein</fullName>
    </recommendedName>
</protein>
<comment type="caution">
    <text evidence="12">The sequence shown here is derived from an EMBL/GenBank/DDBJ whole genome shotgun (WGS) entry which is preliminary data.</text>
</comment>
<evidence type="ECO:0000259" key="11">
    <source>
        <dbReference type="Pfam" id="PF10613"/>
    </source>
</evidence>
<keyword evidence="5" id="KW-0406">Ion transport</keyword>